<dbReference type="GeneID" id="89588115"/>
<dbReference type="PATRIC" id="fig|1449336.4.peg.119"/>
<feature type="transmembrane region" description="Helical" evidence="2">
    <location>
        <begin position="115"/>
        <end position="133"/>
    </location>
</feature>
<dbReference type="InterPro" id="IPR052710">
    <property type="entry name" value="CAAX_protease"/>
</dbReference>
<dbReference type="GO" id="GO:0080120">
    <property type="term" value="P:CAAX-box protein maturation"/>
    <property type="evidence" value="ECO:0007669"/>
    <property type="project" value="UniProtKB-ARBA"/>
</dbReference>
<evidence type="ECO:0000313" key="5">
    <source>
        <dbReference type="Proteomes" id="UP000051658"/>
    </source>
</evidence>
<dbReference type="EMBL" id="JQBS01000007">
    <property type="protein sequence ID" value="KRN57140.1"/>
    <property type="molecule type" value="Genomic_DNA"/>
</dbReference>
<keyword evidence="4" id="KW-0645">Protease</keyword>
<keyword evidence="4" id="KW-0378">Hydrolase</keyword>
<evidence type="ECO:0000256" key="1">
    <source>
        <dbReference type="ARBA" id="ARBA00009067"/>
    </source>
</evidence>
<keyword evidence="2" id="KW-0472">Membrane</keyword>
<dbReference type="Proteomes" id="UP000051658">
    <property type="component" value="Unassembled WGS sequence"/>
</dbReference>
<dbReference type="GO" id="GO:0004175">
    <property type="term" value="F:endopeptidase activity"/>
    <property type="evidence" value="ECO:0007669"/>
    <property type="project" value="UniProtKB-ARBA"/>
</dbReference>
<name>A0A0R2I5T1_CARDV</name>
<protein>
    <submittedName>
        <fullName evidence="4">Membrane protease</fullName>
    </submittedName>
</protein>
<feature type="transmembrane region" description="Helical" evidence="2">
    <location>
        <begin position="34"/>
        <end position="53"/>
    </location>
</feature>
<feature type="transmembrane region" description="Helical" evidence="2">
    <location>
        <begin position="74"/>
        <end position="95"/>
    </location>
</feature>
<feature type="transmembrane region" description="Helical" evidence="2">
    <location>
        <begin position="196"/>
        <end position="214"/>
    </location>
</feature>
<feature type="transmembrane region" description="Helical" evidence="2">
    <location>
        <begin position="145"/>
        <end position="166"/>
    </location>
</feature>
<dbReference type="InterPro" id="IPR003675">
    <property type="entry name" value="Rce1/LyrA-like_dom"/>
</dbReference>
<evidence type="ECO:0000256" key="2">
    <source>
        <dbReference type="SAM" id="Phobius"/>
    </source>
</evidence>
<sequence length="215" mass="23670">MKNSTITILVTYVIAQTLPALLGSLVPSNAKTSVIIYSTIACFILGSLVMILLNKKFPIKNSLTIQPSVSKGQVLSWGFIGMFLAIFVQITANLIEQAVLKIPPGSANTQYIIEIINKYPLFLITGAIFAPILEEFVFRKVIFGFFYDLTGVVGAAVISSLLFAFIHMDGHILLYSAMGFVFCFLYVKTKNIATSIIAHMLMNTLVFISQMVLLK</sequence>
<feature type="transmembrane region" description="Helical" evidence="2">
    <location>
        <begin position="172"/>
        <end position="189"/>
    </location>
</feature>
<dbReference type="PANTHER" id="PTHR36435:SF6">
    <property type="entry name" value="ABORTIVE INFECTION PROTEIN"/>
    <property type="match status" value="1"/>
</dbReference>
<evidence type="ECO:0000313" key="4">
    <source>
        <dbReference type="EMBL" id="KRN57140.1"/>
    </source>
</evidence>
<keyword evidence="2" id="KW-0812">Transmembrane</keyword>
<proteinExistence type="inferred from homology"/>
<dbReference type="Pfam" id="PF02517">
    <property type="entry name" value="Rce1-like"/>
    <property type="match status" value="1"/>
</dbReference>
<dbReference type="eggNOG" id="COG1266">
    <property type="taxonomic scope" value="Bacteria"/>
</dbReference>
<dbReference type="AlphaFoldDB" id="A0A0R2I5T1"/>
<comment type="caution">
    <text evidence="4">The sequence shown here is derived from an EMBL/GenBank/DDBJ whole genome shotgun (WGS) entry which is preliminary data.</text>
</comment>
<keyword evidence="2" id="KW-1133">Transmembrane helix</keyword>
<dbReference type="RefSeq" id="WP_034571514.1">
    <property type="nucleotide sequence ID" value="NZ_JQBS01000007.1"/>
</dbReference>
<evidence type="ECO:0000259" key="3">
    <source>
        <dbReference type="Pfam" id="PF02517"/>
    </source>
</evidence>
<accession>A0A0R2I5T1</accession>
<feature type="domain" description="CAAX prenyl protease 2/Lysostaphin resistance protein A-like" evidence="3">
    <location>
        <begin position="119"/>
        <end position="204"/>
    </location>
</feature>
<dbReference type="GO" id="GO:0006508">
    <property type="term" value="P:proteolysis"/>
    <property type="evidence" value="ECO:0007669"/>
    <property type="project" value="UniProtKB-KW"/>
</dbReference>
<dbReference type="PANTHER" id="PTHR36435">
    <property type="entry name" value="SLR1288 PROTEIN"/>
    <property type="match status" value="1"/>
</dbReference>
<organism evidence="4 5">
    <name type="scientific">Carnobacterium divergens DSM 20623</name>
    <dbReference type="NCBI Taxonomy" id="1449336"/>
    <lineage>
        <taxon>Bacteria</taxon>
        <taxon>Bacillati</taxon>
        <taxon>Bacillota</taxon>
        <taxon>Bacilli</taxon>
        <taxon>Lactobacillales</taxon>
        <taxon>Carnobacteriaceae</taxon>
        <taxon>Carnobacterium</taxon>
    </lineage>
</organism>
<comment type="similarity">
    <text evidence="1">Belongs to the UPF0177 family.</text>
</comment>
<reference evidence="4 5" key="1">
    <citation type="journal article" date="2015" name="Genome Announc.">
        <title>Expanding the biotechnology potential of lactobacilli through comparative genomics of 213 strains and associated genera.</title>
        <authorList>
            <person name="Sun Z."/>
            <person name="Harris H.M."/>
            <person name="McCann A."/>
            <person name="Guo C."/>
            <person name="Argimon S."/>
            <person name="Zhang W."/>
            <person name="Yang X."/>
            <person name="Jeffery I.B."/>
            <person name="Cooney J.C."/>
            <person name="Kagawa T.F."/>
            <person name="Liu W."/>
            <person name="Song Y."/>
            <person name="Salvetti E."/>
            <person name="Wrobel A."/>
            <person name="Rasinkangas P."/>
            <person name="Parkhill J."/>
            <person name="Rea M.C."/>
            <person name="O'Sullivan O."/>
            <person name="Ritari J."/>
            <person name="Douillard F.P."/>
            <person name="Paul Ross R."/>
            <person name="Yang R."/>
            <person name="Briner A.E."/>
            <person name="Felis G.E."/>
            <person name="de Vos W.M."/>
            <person name="Barrangou R."/>
            <person name="Klaenhammer T.R."/>
            <person name="Caufield P.W."/>
            <person name="Cui Y."/>
            <person name="Zhang H."/>
            <person name="O'Toole P.W."/>
        </authorList>
    </citation>
    <scope>NUCLEOTIDE SEQUENCE [LARGE SCALE GENOMIC DNA]</scope>
    <source>
        <strain evidence="4 5">DSM 20623</strain>
    </source>
</reference>
<gene>
    <name evidence="4" type="ORF">IV74_GL000118</name>
</gene>
<keyword evidence="5" id="KW-1185">Reference proteome</keyword>